<reference evidence="2 3" key="1">
    <citation type="journal article" date="2023" name="Commun. Biol.">
        <title>Reorganization of the ancestral sex-determining regions during the evolution of trioecy in Pleodorina starrii.</title>
        <authorList>
            <person name="Takahashi K."/>
            <person name="Suzuki S."/>
            <person name="Kawai-Toyooka H."/>
            <person name="Yamamoto K."/>
            <person name="Hamaji T."/>
            <person name="Ootsuki R."/>
            <person name="Yamaguchi H."/>
            <person name="Kawachi M."/>
            <person name="Higashiyama T."/>
            <person name="Nozaki H."/>
        </authorList>
    </citation>
    <scope>NUCLEOTIDE SEQUENCE [LARGE SCALE GENOMIC DNA]</scope>
    <source>
        <strain evidence="2 3">NIES-4479</strain>
    </source>
</reference>
<comment type="caution">
    <text evidence="2">The sequence shown here is derived from an EMBL/GenBank/DDBJ whole genome shotgun (WGS) entry which is preliminary data.</text>
</comment>
<name>A0A9W6BIG6_9CHLO</name>
<evidence type="ECO:0000313" key="2">
    <source>
        <dbReference type="EMBL" id="GLC52772.1"/>
    </source>
</evidence>
<dbReference type="EMBL" id="BRXU01000006">
    <property type="protein sequence ID" value="GLC52772.1"/>
    <property type="molecule type" value="Genomic_DNA"/>
</dbReference>
<feature type="compositionally biased region" description="Basic and acidic residues" evidence="1">
    <location>
        <begin position="103"/>
        <end position="112"/>
    </location>
</feature>
<dbReference type="AlphaFoldDB" id="A0A9W6BIG6"/>
<organism evidence="2 3">
    <name type="scientific">Pleodorina starrii</name>
    <dbReference type="NCBI Taxonomy" id="330485"/>
    <lineage>
        <taxon>Eukaryota</taxon>
        <taxon>Viridiplantae</taxon>
        <taxon>Chlorophyta</taxon>
        <taxon>core chlorophytes</taxon>
        <taxon>Chlorophyceae</taxon>
        <taxon>CS clade</taxon>
        <taxon>Chlamydomonadales</taxon>
        <taxon>Volvocaceae</taxon>
        <taxon>Pleodorina</taxon>
    </lineage>
</organism>
<keyword evidence="3" id="KW-1185">Reference proteome</keyword>
<proteinExistence type="predicted"/>
<protein>
    <submittedName>
        <fullName evidence="2">Uncharacterized protein</fullName>
    </submittedName>
</protein>
<dbReference type="Proteomes" id="UP001165080">
    <property type="component" value="Unassembled WGS sequence"/>
</dbReference>
<accession>A0A9W6BIG6</accession>
<evidence type="ECO:0000256" key="1">
    <source>
        <dbReference type="SAM" id="MobiDB-lite"/>
    </source>
</evidence>
<feature type="compositionally biased region" description="Pro residues" evidence="1">
    <location>
        <begin position="91"/>
        <end position="102"/>
    </location>
</feature>
<feature type="compositionally biased region" description="Low complexity" evidence="1">
    <location>
        <begin position="113"/>
        <end position="128"/>
    </location>
</feature>
<evidence type="ECO:0000313" key="3">
    <source>
        <dbReference type="Proteomes" id="UP001165080"/>
    </source>
</evidence>
<feature type="region of interest" description="Disordered" evidence="1">
    <location>
        <begin position="85"/>
        <end position="212"/>
    </location>
</feature>
<gene>
    <name evidence="2" type="primary">PLEST008249</name>
    <name evidence="2" type="ORF">PLESTB_000666500</name>
</gene>
<sequence length="212" mass="21811">MGCGSSSARPSSATNATAGRLFIRSAVMPWKCGKDSADCSIIIPVREFQSFEGFLIVNIRTLMRALESAWRLLLSRAGVSCVPLLPSAKNEPPPASAPQPPAPKKERSKVYEAEAVAAPSSGEAAKAAPVEKKPEQSSQAAAPAASAEQGGESRQEYKPAAGSGTNPGRPNSAPLPAPTATSMARPASATQQRPGSARPPRPGSATPNIQTA</sequence>
<feature type="compositionally biased region" description="Low complexity" evidence="1">
    <location>
        <begin position="136"/>
        <end position="150"/>
    </location>
</feature>